<protein>
    <submittedName>
        <fullName evidence="1">Uncharacterized protein</fullName>
    </submittedName>
</protein>
<dbReference type="Proteomes" id="UP000053555">
    <property type="component" value="Unassembled WGS sequence"/>
</dbReference>
<evidence type="ECO:0000313" key="1">
    <source>
        <dbReference type="EMBL" id="KHN05747.1"/>
    </source>
</evidence>
<proteinExistence type="predicted"/>
<dbReference type="AlphaFoldDB" id="A0A0B2PDV4"/>
<name>A0A0B2PDV4_GLYSO</name>
<accession>A0A0B2PDV4</accession>
<sequence length="52" mass="6070">MREKKHRGSSFLPLCLEGRIIEVGVSLQGRNTLTRYWWCHLSESDNVKLLIV</sequence>
<organism evidence="1">
    <name type="scientific">Glycine soja</name>
    <name type="common">Wild soybean</name>
    <dbReference type="NCBI Taxonomy" id="3848"/>
    <lineage>
        <taxon>Eukaryota</taxon>
        <taxon>Viridiplantae</taxon>
        <taxon>Streptophyta</taxon>
        <taxon>Embryophyta</taxon>
        <taxon>Tracheophyta</taxon>
        <taxon>Spermatophyta</taxon>
        <taxon>Magnoliopsida</taxon>
        <taxon>eudicotyledons</taxon>
        <taxon>Gunneridae</taxon>
        <taxon>Pentapetalae</taxon>
        <taxon>rosids</taxon>
        <taxon>fabids</taxon>
        <taxon>Fabales</taxon>
        <taxon>Fabaceae</taxon>
        <taxon>Papilionoideae</taxon>
        <taxon>50 kb inversion clade</taxon>
        <taxon>NPAAA clade</taxon>
        <taxon>indigoferoid/millettioid clade</taxon>
        <taxon>Phaseoleae</taxon>
        <taxon>Glycine</taxon>
        <taxon>Glycine subgen. Soja</taxon>
    </lineage>
</organism>
<gene>
    <name evidence="1" type="ORF">glysoja_040988</name>
</gene>
<dbReference type="EMBL" id="KN668144">
    <property type="protein sequence ID" value="KHN05747.1"/>
    <property type="molecule type" value="Genomic_DNA"/>
</dbReference>
<reference evidence="1" key="1">
    <citation type="submission" date="2014-07" db="EMBL/GenBank/DDBJ databases">
        <title>Identification of a novel salt tolerance gene in wild soybean by whole-genome sequencing.</title>
        <authorList>
            <person name="Lam H.-M."/>
            <person name="Qi X."/>
            <person name="Li M.-W."/>
            <person name="Liu X."/>
            <person name="Xie M."/>
            <person name="Ni M."/>
            <person name="Xu X."/>
        </authorList>
    </citation>
    <scope>NUCLEOTIDE SEQUENCE [LARGE SCALE GENOMIC DNA]</scope>
    <source>
        <tissue evidence="1">Root</tissue>
    </source>
</reference>